<keyword evidence="10" id="KW-1185">Reference proteome</keyword>
<evidence type="ECO:0000256" key="1">
    <source>
        <dbReference type="ARBA" id="ARBA00003041"/>
    </source>
</evidence>
<dbReference type="GO" id="GO:0044781">
    <property type="term" value="P:bacterial-type flagellum organization"/>
    <property type="evidence" value="ECO:0007669"/>
    <property type="project" value="UniProtKB-KW"/>
</dbReference>
<organism evidence="9 10">
    <name type="scientific">Pelosinus propionicus DSM 13327</name>
    <dbReference type="NCBI Taxonomy" id="1123291"/>
    <lineage>
        <taxon>Bacteria</taxon>
        <taxon>Bacillati</taxon>
        <taxon>Bacillota</taxon>
        <taxon>Negativicutes</taxon>
        <taxon>Selenomonadales</taxon>
        <taxon>Sporomusaceae</taxon>
        <taxon>Pelosinus</taxon>
    </lineage>
</organism>
<keyword evidence="9" id="KW-0966">Cell projection</keyword>
<dbReference type="Proteomes" id="UP000199520">
    <property type="component" value="Unassembled WGS sequence"/>
</dbReference>
<evidence type="ECO:0000256" key="3">
    <source>
        <dbReference type="ARBA" id="ARBA00022448"/>
    </source>
</evidence>
<evidence type="ECO:0000313" key="10">
    <source>
        <dbReference type="Proteomes" id="UP000199520"/>
    </source>
</evidence>
<evidence type="ECO:0000256" key="4">
    <source>
        <dbReference type="ARBA" id="ARBA00022795"/>
    </source>
</evidence>
<dbReference type="STRING" id="1123291.SAMN04490355_101519"/>
<dbReference type="GO" id="GO:0015031">
    <property type="term" value="P:protein transport"/>
    <property type="evidence" value="ECO:0007669"/>
    <property type="project" value="UniProtKB-KW"/>
</dbReference>
<gene>
    <name evidence="9" type="ORF">SAMN04490355_101519</name>
</gene>
<name>A0A1I4K0K9_9FIRM</name>
<dbReference type="OrthoDB" id="19020at2"/>
<feature type="domain" description="Flagellar assembly protein FliH/Type III secretion system HrpE" evidence="8">
    <location>
        <begin position="124"/>
        <end position="251"/>
    </location>
</feature>
<proteinExistence type="inferred from homology"/>
<keyword evidence="5" id="KW-0653">Protein transport</keyword>
<keyword evidence="9" id="KW-0969">Cilium</keyword>
<reference evidence="10" key="1">
    <citation type="submission" date="2016-10" db="EMBL/GenBank/DDBJ databases">
        <authorList>
            <person name="Varghese N."/>
            <person name="Submissions S."/>
        </authorList>
    </citation>
    <scope>NUCLEOTIDE SEQUENCE [LARGE SCALE GENOMIC DNA]</scope>
    <source>
        <strain evidence="10">DSM 13327</strain>
    </source>
</reference>
<evidence type="ECO:0000256" key="6">
    <source>
        <dbReference type="ARBA" id="ARBA00023225"/>
    </source>
</evidence>
<evidence type="ECO:0000256" key="7">
    <source>
        <dbReference type="SAM" id="Coils"/>
    </source>
</evidence>
<dbReference type="GO" id="GO:0005829">
    <property type="term" value="C:cytosol"/>
    <property type="evidence" value="ECO:0007669"/>
    <property type="project" value="TreeGrafter"/>
</dbReference>
<sequence>MWHVVKGTKSLANIIRFACMQVEPLVLNNNIIVDDNIEVSKELNEVSVDTSVADEIIASAQEKAAAIIDEAKKDANQRINEANQQVEHLKQQAYDEGYQKGYQQGVEQGKQSGLEEMQSQIENAIDRTQQILTLGEKEAKEMILAAERQIIEIALAVASKVIACQIEENPMVVLPIVKSALEKVKDQEQIVLRVSSADFDIVLQAKQEFQNMVGREQALTIVVDRTITAGSCVIDTSYGVVDAKIDTQFDALRKALQGVLP</sequence>
<dbReference type="InterPro" id="IPR018035">
    <property type="entry name" value="Flagellar_FliH/T3SS_HrpE"/>
</dbReference>
<dbReference type="AlphaFoldDB" id="A0A1I4K0K9"/>
<dbReference type="EMBL" id="FOTS01000015">
    <property type="protein sequence ID" value="SFL72081.1"/>
    <property type="molecule type" value="Genomic_DNA"/>
</dbReference>
<comment type="similarity">
    <text evidence="2">Belongs to the FliH family.</text>
</comment>
<evidence type="ECO:0000256" key="5">
    <source>
        <dbReference type="ARBA" id="ARBA00022927"/>
    </source>
</evidence>
<evidence type="ECO:0000313" key="9">
    <source>
        <dbReference type="EMBL" id="SFL72081.1"/>
    </source>
</evidence>
<keyword evidence="7" id="KW-0175">Coiled coil</keyword>
<dbReference type="InterPro" id="IPR051472">
    <property type="entry name" value="T3SS_Stator/FliH"/>
</dbReference>
<accession>A0A1I4K0K9</accession>
<dbReference type="PANTHER" id="PTHR34982">
    <property type="entry name" value="YOP PROTEINS TRANSLOCATION PROTEIN L"/>
    <property type="match status" value="1"/>
</dbReference>
<dbReference type="PANTHER" id="PTHR34982:SF1">
    <property type="entry name" value="FLAGELLAR ASSEMBLY PROTEIN FLIH"/>
    <property type="match status" value="1"/>
</dbReference>
<keyword evidence="6" id="KW-1006">Bacterial flagellum protein export</keyword>
<evidence type="ECO:0000256" key="2">
    <source>
        <dbReference type="ARBA" id="ARBA00006602"/>
    </source>
</evidence>
<keyword evidence="3" id="KW-0813">Transport</keyword>
<feature type="coiled-coil region" evidence="7">
    <location>
        <begin position="65"/>
        <end position="96"/>
    </location>
</feature>
<comment type="function">
    <text evidence="1">Needed for flagellar regrowth and assembly.</text>
</comment>
<evidence type="ECO:0000259" key="8">
    <source>
        <dbReference type="Pfam" id="PF02108"/>
    </source>
</evidence>
<keyword evidence="9" id="KW-0282">Flagellum</keyword>
<protein>
    <submittedName>
        <fullName evidence="9">Flagellar assembly protein FliH</fullName>
    </submittedName>
</protein>
<keyword evidence="4" id="KW-1005">Bacterial flagellum biogenesis</keyword>
<dbReference type="Pfam" id="PF02108">
    <property type="entry name" value="FliH"/>
    <property type="match status" value="1"/>
</dbReference>